<organism evidence="1">
    <name type="scientific">uncultured prokaryote</name>
    <dbReference type="NCBI Taxonomy" id="198431"/>
    <lineage>
        <taxon>unclassified sequences</taxon>
        <taxon>environmental samples</taxon>
    </lineage>
</organism>
<dbReference type="AlphaFoldDB" id="A0A0H5Q400"/>
<evidence type="ECO:0000313" key="1">
    <source>
        <dbReference type="EMBL" id="CRY96135.1"/>
    </source>
</evidence>
<sequence length="227" mass="24514">MTDYRVVVRHVRYWRGAIHRWSTVYPLTGSLASSNYPGVIAATYTMEQAVNFKAGNVGGGVYEIALYDHATGGVPVSVQPYFNYESYPAWIGYTSTGWGAATEVLESAAEVALQVEWAAGLSSSGKPVRFRKWFHSVPATVSITIPPVDVSPARITSLTAAFTTWSAAVGGLGVPMGNSSRLAANTPVIAQDFGNHQMPRGRRRKRLTLETPSGKISLSDFLQLTGE</sequence>
<protein>
    <submittedName>
        <fullName evidence="1">Uncharacterized protein</fullName>
    </submittedName>
</protein>
<dbReference type="EMBL" id="LN853537">
    <property type="protein sequence ID" value="CRY96135.1"/>
    <property type="molecule type" value="Genomic_DNA"/>
</dbReference>
<reference evidence="1" key="2">
    <citation type="submission" date="2015-07" db="EMBL/GenBank/DDBJ databases">
        <title>Plasmids, circular viruses and viroids from rat gut.</title>
        <authorList>
            <person name="Jorgensen T.J."/>
            <person name="Hansen M.A."/>
            <person name="Xu Z."/>
            <person name="Tabak M.A."/>
            <person name="Sorensen S.J."/>
            <person name="Hansen L.H."/>
        </authorList>
    </citation>
    <scope>NUCLEOTIDE SEQUENCE</scope>
    <source>
        <strain evidence="1">RGFK0940</strain>
    </source>
</reference>
<proteinExistence type="predicted"/>
<reference evidence="1" key="1">
    <citation type="submission" date="2015-06" db="EMBL/GenBank/DDBJ databases">
        <authorList>
            <person name="Joergensen T."/>
        </authorList>
    </citation>
    <scope>NUCLEOTIDE SEQUENCE</scope>
    <source>
        <strain evidence="1">RGFK0940</strain>
    </source>
</reference>
<accession>A0A0H5Q400</accession>
<name>A0A0H5Q400_9ZZZZ</name>